<name>A0ABV3JZX1_STRON</name>
<reference evidence="1 2" key="1">
    <citation type="submission" date="2024-06" db="EMBL/GenBank/DDBJ databases">
        <title>The Natural Products Discovery Center: Release of the First 8490 Sequenced Strains for Exploring Actinobacteria Biosynthetic Diversity.</title>
        <authorList>
            <person name="Kalkreuter E."/>
            <person name="Kautsar S.A."/>
            <person name="Yang D."/>
            <person name="Bader C.D."/>
            <person name="Teijaro C.N."/>
            <person name="Fluegel L."/>
            <person name="Davis C.M."/>
            <person name="Simpson J.R."/>
            <person name="Lauterbach L."/>
            <person name="Steele A.D."/>
            <person name="Gui C."/>
            <person name="Meng S."/>
            <person name="Li G."/>
            <person name="Viehrig K."/>
            <person name="Ye F."/>
            <person name="Su P."/>
            <person name="Kiefer A.F."/>
            <person name="Nichols A."/>
            <person name="Cepeda A.J."/>
            <person name="Yan W."/>
            <person name="Fan B."/>
            <person name="Jiang Y."/>
            <person name="Adhikari A."/>
            <person name="Zheng C.-J."/>
            <person name="Schuster L."/>
            <person name="Cowan T.M."/>
            <person name="Smanski M.J."/>
            <person name="Chevrette M.G."/>
            <person name="De Carvalho L.P.S."/>
            <person name="Shen B."/>
        </authorList>
    </citation>
    <scope>NUCLEOTIDE SEQUENCE [LARGE SCALE GENOMIC DNA]</scope>
    <source>
        <strain evidence="1 2">NPDC052347</strain>
    </source>
</reference>
<dbReference type="GO" id="GO:0032259">
    <property type="term" value="P:methylation"/>
    <property type="evidence" value="ECO:0007669"/>
    <property type="project" value="UniProtKB-KW"/>
</dbReference>
<proteinExistence type="predicted"/>
<evidence type="ECO:0000313" key="1">
    <source>
        <dbReference type="EMBL" id="MEV5508442.1"/>
    </source>
</evidence>
<dbReference type="PANTHER" id="PTHR43861:SF6">
    <property type="entry name" value="METHYLTRANSFERASE TYPE 11"/>
    <property type="match status" value="1"/>
</dbReference>
<dbReference type="CDD" id="cd02440">
    <property type="entry name" value="AdoMet_MTases"/>
    <property type="match status" value="1"/>
</dbReference>
<dbReference type="Proteomes" id="UP001552594">
    <property type="component" value="Unassembled WGS sequence"/>
</dbReference>
<dbReference type="InterPro" id="IPR029063">
    <property type="entry name" value="SAM-dependent_MTases_sf"/>
</dbReference>
<dbReference type="Gene3D" id="3.40.50.150">
    <property type="entry name" value="Vaccinia Virus protein VP39"/>
    <property type="match status" value="1"/>
</dbReference>
<protein>
    <submittedName>
        <fullName evidence="1">Class I SAM-dependent methyltransferase</fullName>
        <ecNumber evidence="1">2.1.1.-</ecNumber>
    </submittedName>
</protein>
<dbReference type="RefSeq" id="WP_109278060.1">
    <property type="nucleotide sequence ID" value="NZ_JBFAUK010000014.1"/>
</dbReference>
<gene>
    <name evidence="1" type="ORF">AB0L16_18525</name>
</gene>
<dbReference type="SUPFAM" id="SSF53335">
    <property type="entry name" value="S-adenosyl-L-methionine-dependent methyltransferases"/>
    <property type="match status" value="1"/>
</dbReference>
<dbReference type="PANTHER" id="PTHR43861">
    <property type="entry name" value="TRANS-ACONITATE 2-METHYLTRANSFERASE-RELATED"/>
    <property type="match status" value="1"/>
</dbReference>
<accession>A0ABV3JZX1</accession>
<dbReference type="Pfam" id="PF13489">
    <property type="entry name" value="Methyltransf_23"/>
    <property type="match status" value="1"/>
</dbReference>
<dbReference type="EC" id="2.1.1.-" evidence="1"/>
<sequence>MKGPLHGDTCPVCGKPPQAQPMLDGVLHRCRHCGFAWTAATTESGESSARLYTAEYFDSGGYRDYFRHTAQWRYEARRRLRWLLSATRPATLLEAGAAGGFFLEAARAAGIVVRGVETSETCARYAKDHLGLTIWHGTFETAPLDDPVEAVCAFHVLEHVDDPREFLITARSALIPGGWLAIEVPNIASAAARRQGRSWPCLQPEYHHWHFDRQTLETLLTTCGFRTEAIGTVLPHHYTRPRHLLRPAAASTLVTNWAACGPFRSTHPRLGDYVRVLARRPVRRRWP</sequence>
<keyword evidence="1" id="KW-0489">Methyltransferase</keyword>
<comment type="caution">
    <text evidence="1">The sequence shown here is derived from an EMBL/GenBank/DDBJ whole genome shotgun (WGS) entry which is preliminary data.</text>
</comment>
<dbReference type="EMBL" id="JBFAUK010000014">
    <property type="protein sequence ID" value="MEV5508442.1"/>
    <property type="molecule type" value="Genomic_DNA"/>
</dbReference>
<keyword evidence="1" id="KW-0808">Transferase</keyword>
<dbReference type="GO" id="GO:0008168">
    <property type="term" value="F:methyltransferase activity"/>
    <property type="evidence" value="ECO:0007669"/>
    <property type="project" value="UniProtKB-KW"/>
</dbReference>
<evidence type="ECO:0000313" key="2">
    <source>
        <dbReference type="Proteomes" id="UP001552594"/>
    </source>
</evidence>
<organism evidence="1 2">
    <name type="scientific">Streptomyces orinoci</name>
    <name type="common">Streptoverticillium orinoci</name>
    <dbReference type="NCBI Taxonomy" id="67339"/>
    <lineage>
        <taxon>Bacteria</taxon>
        <taxon>Bacillati</taxon>
        <taxon>Actinomycetota</taxon>
        <taxon>Actinomycetes</taxon>
        <taxon>Kitasatosporales</taxon>
        <taxon>Streptomycetaceae</taxon>
        <taxon>Streptomyces</taxon>
    </lineage>
</organism>
<keyword evidence="2" id="KW-1185">Reference proteome</keyword>